<dbReference type="Gene3D" id="1.20.5.1930">
    <property type="match status" value="1"/>
</dbReference>
<evidence type="ECO:0000259" key="12">
    <source>
        <dbReference type="Pfam" id="PF07730"/>
    </source>
</evidence>
<feature type="coiled-coil region" evidence="9">
    <location>
        <begin position="134"/>
        <end position="168"/>
    </location>
</feature>
<dbReference type="InterPro" id="IPR050482">
    <property type="entry name" value="Sensor_HK_TwoCompSys"/>
</dbReference>
<evidence type="ECO:0000313" key="13">
    <source>
        <dbReference type="EMBL" id="MCH6171740.1"/>
    </source>
</evidence>
<reference evidence="13 14" key="1">
    <citation type="submission" date="2022-03" db="EMBL/GenBank/DDBJ databases">
        <title>Pseudonocardia alaer sp. nov., a novel actinomycete isolated from reed forest soil.</title>
        <authorList>
            <person name="Wang L."/>
        </authorList>
    </citation>
    <scope>NUCLEOTIDE SEQUENCE [LARGE SCALE GENOMIC DNA]</scope>
    <source>
        <strain evidence="13 14">Y-16303</strain>
    </source>
</reference>
<dbReference type="Gene3D" id="3.30.565.10">
    <property type="entry name" value="Histidine kinase-like ATPase, C-terminal domain"/>
    <property type="match status" value="1"/>
</dbReference>
<keyword evidence="10" id="KW-1133">Transmembrane helix</keyword>
<dbReference type="InterPro" id="IPR036890">
    <property type="entry name" value="HATPase_C_sf"/>
</dbReference>
<evidence type="ECO:0000256" key="8">
    <source>
        <dbReference type="ARBA" id="ARBA00023012"/>
    </source>
</evidence>
<evidence type="ECO:0000256" key="2">
    <source>
        <dbReference type="ARBA" id="ARBA00012438"/>
    </source>
</evidence>
<keyword evidence="8" id="KW-0902">Two-component regulatory system</keyword>
<proteinExistence type="predicted"/>
<dbReference type="PANTHER" id="PTHR24421">
    <property type="entry name" value="NITRATE/NITRITE SENSOR PROTEIN NARX-RELATED"/>
    <property type="match status" value="1"/>
</dbReference>
<dbReference type="Pfam" id="PF02518">
    <property type="entry name" value="HATPase_c"/>
    <property type="match status" value="1"/>
</dbReference>
<evidence type="ECO:0000256" key="9">
    <source>
        <dbReference type="SAM" id="Coils"/>
    </source>
</evidence>
<dbReference type="EC" id="2.7.13.3" evidence="2"/>
<name>A0ABS9TT58_9PSEU</name>
<sequence length="378" mass="39816">MSWMRLRRLATELAVISVPAIAVLWAEPAFSWSVPAALVACGLLPLRHAWPPLAVLAALWGLAGGLAWPAALVALYALGRRGARVATTVPWLVLPVVAAVTPVLLTQSLPWQRIVLTVAFVALYAIAPTSLGLLMTTRERLTESLRDLERAREKALAASQEAARAQERARIGREIHDSVGHHATLIAVGAAAIATTTTEDETRRGAEQLRVLAKRSLAEMRVALGMLDGQEHTPGLTGLAALVDGSRAAGVAVELQHTGTPGDAAPAVERAVYRVVQESLTNAARHAPGTAVRVDLRWLPHELEVQVGNSAPACPVRSRREPLGGGGAGLTGLAERVESVGGRLSWGPAVDAGFVVQASFPLRTVPPPAAPAREEQPA</sequence>
<dbReference type="PANTHER" id="PTHR24421:SF10">
    <property type="entry name" value="NITRATE_NITRITE SENSOR PROTEIN NARQ"/>
    <property type="match status" value="1"/>
</dbReference>
<feature type="transmembrane region" description="Helical" evidence="10">
    <location>
        <begin position="85"/>
        <end position="105"/>
    </location>
</feature>
<keyword evidence="7" id="KW-0067">ATP-binding</keyword>
<dbReference type="SUPFAM" id="SSF55874">
    <property type="entry name" value="ATPase domain of HSP90 chaperone/DNA topoisomerase II/histidine kinase"/>
    <property type="match status" value="1"/>
</dbReference>
<feature type="domain" description="Signal transduction histidine kinase subgroup 3 dimerisation and phosphoacceptor" evidence="12">
    <location>
        <begin position="167"/>
        <end position="227"/>
    </location>
</feature>
<dbReference type="RefSeq" id="WP_241042540.1">
    <property type="nucleotide sequence ID" value="NZ_BAAAJF010000074.1"/>
</dbReference>
<dbReference type="Pfam" id="PF07730">
    <property type="entry name" value="HisKA_3"/>
    <property type="match status" value="1"/>
</dbReference>
<gene>
    <name evidence="13" type="ORF">MMF94_39145</name>
</gene>
<evidence type="ECO:0000256" key="6">
    <source>
        <dbReference type="ARBA" id="ARBA00022777"/>
    </source>
</evidence>
<evidence type="ECO:0000256" key="1">
    <source>
        <dbReference type="ARBA" id="ARBA00000085"/>
    </source>
</evidence>
<evidence type="ECO:0000256" key="7">
    <source>
        <dbReference type="ARBA" id="ARBA00022840"/>
    </source>
</evidence>
<evidence type="ECO:0000256" key="5">
    <source>
        <dbReference type="ARBA" id="ARBA00022741"/>
    </source>
</evidence>
<feature type="domain" description="Histidine kinase/HSP90-like ATPase" evidence="11">
    <location>
        <begin position="268"/>
        <end position="363"/>
    </location>
</feature>
<evidence type="ECO:0000256" key="10">
    <source>
        <dbReference type="SAM" id="Phobius"/>
    </source>
</evidence>
<dbReference type="InterPro" id="IPR011712">
    <property type="entry name" value="Sig_transdc_His_kin_sub3_dim/P"/>
</dbReference>
<keyword evidence="10" id="KW-0472">Membrane</keyword>
<keyword evidence="5" id="KW-0547">Nucleotide-binding</keyword>
<keyword evidence="4" id="KW-0808">Transferase</keyword>
<keyword evidence="9" id="KW-0175">Coiled coil</keyword>
<keyword evidence="3" id="KW-0597">Phosphoprotein</keyword>
<protein>
    <recommendedName>
        <fullName evidence="2">histidine kinase</fullName>
        <ecNumber evidence="2">2.7.13.3</ecNumber>
    </recommendedName>
</protein>
<evidence type="ECO:0000256" key="4">
    <source>
        <dbReference type="ARBA" id="ARBA00022679"/>
    </source>
</evidence>
<keyword evidence="6 13" id="KW-0418">Kinase</keyword>
<evidence type="ECO:0000313" key="14">
    <source>
        <dbReference type="Proteomes" id="UP001299970"/>
    </source>
</evidence>
<keyword evidence="10" id="KW-0812">Transmembrane</keyword>
<feature type="transmembrane region" description="Helical" evidence="10">
    <location>
        <begin position="111"/>
        <end position="136"/>
    </location>
</feature>
<organism evidence="13 14">
    <name type="scientific">Pseudonocardia alaniniphila</name>
    <dbReference type="NCBI Taxonomy" id="75291"/>
    <lineage>
        <taxon>Bacteria</taxon>
        <taxon>Bacillati</taxon>
        <taxon>Actinomycetota</taxon>
        <taxon>Actinomycetes</taxon>
        <taxon>Pseudonocardiales</taxon>
        <taxon>Pseudonocardiaceae</taxon>
        <taxon>Pseudonocardia</taxon>
    </lineage>
</organism>
<dbReference type="Proteomes" id="UP001299970">
    <property type="component" value="Unassembled WGS sequence"/>
</dbReference>
<feature type="transmembrane region" description="Helical" evidence="10">
    <location>
        <begin position="55"/>
        <end position="78"/>
    </location>
</feature>
<dbReference type="InterPro" id="IPR003594">
    <property type="entry name" value="HATPase_dom"/>
</dbReference>
<dbReference type="CDD" id="cd16917">
    <property type="entry name" value="HATPase_UhpB-NarQ-NarX-like"/>
    <property type="match status" value="1"/>
</dbReference>
<dbReference type="EMBL" id="JAKXMK010000048">
    <property type="protein sequence ID" value="MCH6171740.1"/>
    <property type="molecule type" value="Genomic_DNA"/>
</dbReference>
<evidence type="ECO:0000259" key="11">
    <source>
        <dbReference type="Pfam" id="PF02518"/>
    </source>
</evidence>
<evidence type="ECO:0000256" key="3">
    <source>
        <dbReference type="ARBA" id="ARBA00022553"/>
    </source>
</evidence>
<dbReference type="GO" id="GO:0016301">
    <property type="term" value="F:kinase activity"/>
    <property type="evidence" value="ECO:0007669"/>
    <property type="project" value="UniProtKB-KW"/>
</dbReference>
<keyword evidence="14" id="KW-1185">Reference proteome</keyword>
<comment type="caution">
    <text evidence="13">The sequence shown here is derived from an EMBL/GenBank/DDBJ whole genome shotgun (WGS) entry which is preliminary data.</text>
</comment>
<accession>A0ABS9TT58</accession>
<comment type="catalytic activity">
    <reaction evidence="1">
        <text>ATP + protein L-histidine = ADP + protein N-phospho-L-histidine.</text>
        <dbReference type="EC" id="2.7.13.3"/>
    </reaction>
</comment>